<proteinExistence type="predicted"/>
<reference evidence="2 3" key="1">
    <citation type="submission" date="2016-03" db="EMBL/GenBank/DDBJ databases">
        <authorList>
            <person name="Ploux O."/>
        </authorList>
    </citation>
    <scope>NUCLEOTIDE SEQUENCE [LARGE SCALE GENOMIC DNA]</scope>
    <source>
        <strain evidence="2 3">UAMH 11012</strain>
    </source>
</reference>
<keyword evidence="3" id="KW-1185">Reference proteome</keyword>
<accession>A0A1L7WG57</accession>
<gene>
    <name evidence="2" type="ORF">PAC_01606</name>
</gene>
<keyword evidence="1" id="KW-0175">Coiled coil</keyword>
<evidence type="ECO:0000256" key="1">
    <source>
        <dbReference type="SAM" id="Coils"/>
    </source>
</evidence>
<dbReference type="AlphaFoldDB" id="A0A1L7WG57"/>
<protein>
    <submittedName>
        <fullName evidence="2">Uncharacterized protein</fullName>
    </submittedName>
</protein>
<feature type="coiled-coil region" evidence="1">
    <location>
        <begin position="35"/>
        <end position="62"/>
    </location>
</feature>
<dbReference type="EMBL" id="FJOG01000002">
    <property type="protein sequence ID" value="CZR51729.1"/>
    <property type="molecule type" value="Genomic_DNA"/>
</dbReference>
<organism evidence="2 3">
    <name type="scientific">Phialocephala subalpina</name>
    <dbReference type="NCBI Taxonomy" id="576137"/>
    <lineage>
        <taxon>Eukaryota</taxon>
        <taxon>Fungi</taxon>
        <taxon>Dikarya</taxon>
        <taxon>Ascomycota</taxon>
        <taxon>Pezizomycotina</taxon>
        <taxon>Leotiomycetes</taxon>
        <taxon>Helotiales</taxon>
        <taxon>Mollisiaceae</taxon>
        <taxon>Phialocephala</taxon>
        <taxon>Phialocephala fortinii species complex</taxon>
    </lineage>
</organism>
<evidence type="ECO:0000313" key="2">
    <source>
        <dbReference type="EMBL" id="CZR51729.1"/>
    </source>
</evidence>
<dbReference type="Proteomes" id="UP000184330">
    <property type="component" value="Unassembled WGS sequence"/>
</dbReference>
<sequence>MDPAINTSLNENQPGNTTTMVRVPADLLATVLASVEQLKHTVDQVQRDNASMAHELRLLRERERTTYRMDGYCIVNEPWKGPSSPLFYINLDADTIWLRKCTLLPFNVGLYNGTSPERGQVDFLQDFHGDPAELRLNRIAIDFDHWKEPVVNADGIEDMGSIDILRELNNVRELLLVVTQPSMTLSPADVVFVQPTWTPLNPDFDLSSPEIMNAIPQLVSAEAQEALRELNLRMHPASINLLDPDLTKPRGVPKRRMTNVTSTMITRHEDLKLEKRAEWDLLNTYCEWDVPKVRYVEAVEKDPHRIQVPDDN</sequence>
<evidence type="ECO:0000313" key="3">
    <source>
        <dbReference type="Proteomes" id="UP000184330"/>
    </source>
</evidence>
<dbReference type="OrthoDB" id="10497782at2759"/>
<name>A0A1L7WG57_9HELO</name>